<reference evidence="1" key="2">
    <citation type="journal article" date="2015" name="Fish Shellfish Immunol.">
        <title>Early steps in the European eel (Anguilla anguilla)-Vibrio vulnificus interaction in the gills: Role of the RtxA13 toxin.</title>
        <authorList>
            <person name="Callol A."/>
            <person name="Pajuelo D."/>
            <person name="Ebbesson L."/>
            <person name="Teles M."/>
            <person name="MacKenzie S."/>
            <person name="Amaro C."/>
        </authorList>
    </citation>
    <scope>NUCLEOTIDE SEQUENCE</scope>
</reference>
<protein>
    <submittedName>
        <fullName evidence="1">Uncharacterized protein</fullName>
    </submittedName>
</protein>
<sequence>MKNSKTKHDVIAAKHSVDKFHTSNFINAISCQCSSFTIILPTTVNDIVNSFLLTRFFMIKYLLIWVTKS</sequence>
<organism evidence="1">
    <name type="scientific">Anguilla anguilla</name>
    <name type="common">European freshwater eel</name>
    <name type="synonym">Muraena anguilla</name>
    <dbReference type="NCBI Taxonomy" id="7936"/>
    <lineage>
        <taxon>Eukaryota</taxon>
        <taxon>Metazoa</taxon>
        <taxon>Chordata</taxon>
        <taxon>Craniata</taxon>
        <taxon>Vertebrata</taxon>
        <taxon>Euteleostomi</taxon>
        <taxon>Actinopterygii</taxon>
        <taxon>Neopterygii</taxon>
        <taxon>Teleostei</taxon>
        <taxon>Anguilliformes</taxon>
        <taxon>Anguillidae</taxon>
        <taxon>Anguilla</taxon>
    </lineage>
</organism>
<dbReference type="AlphaFoldDB" id="A0A0E9W7Y2"/>
<dbReference type="EMBL" id="GBXM01022176">
    <property type="protein sequence ID" value="JAH86401.1"/>
    <property type="molecule type" value="Transcribed_RNA"/>
</dbReference>
<evidence type="ECO:0000313" key="1">
    <source>
        <dbReference type="EMBL" id="JAH86401.1"/>
    </source>
</evidence>
<accession>A0A0E9W7Y2</accession>
<reference evidence="1" key="1">
    <citation type="submission" date="2014-11" db="EMBL/GenBank/DDBJ databases">
        <authorList>
            <person name="Amaro Gonzalez C."/>
        </authorList>
    </citation>
    <scope>NUCLEOTIDE SEQUENCE</scope>
</reference>
<name>A0A0E9W7Y2_ANGAN</name>
<proteinExistence type="predicted"/>